<evidence type="ECO:0000313" key="3">
    <source>
        <dbReference type="Proteomes" id="UP000076532"/>
    </source>
</evidence>
<keyword evidence="3" id="KW-1185">Reference proteome</keyword>
<dbReference type="OrthoDB" id="1924260at2759"/>
<evidence type="ECO:0000256" key="1">
    <source>
        <dbReference type="SAM" id="MobiDB-lite"/>
    </source>
</evidence>
<organism evidence="2 3">
    <name type="scientific">Athelia psychrophila</name>
    <dbReference type="NCBI Taxonomy" id="1759441"/>
    <lineage>
        <taxon>Eukaryota</taxon>
        <taxon>Fungi</taxon>
        <taxon>Dikarya</taxon>
        <taxon>Basidiomycota</taxon>
        <taxon>Agaricomycotina</taxon>
        <taxon>Agaricomycetes</taxon>
        <taxon>Agaricomycetidae</taxon>
        <taxon>Atheliales</taxon>
        <taxon>Atheliaceae</taxon>
        <taxon>Athelia</taxon>
    </lineage>
</organism>
<name>A0A166B806_9AGAM</name>
<dbReference type="Proteomes" id="UP000076532">
    <property type="component" value="Unassembled WGS sequence"/>
</dbReference>
<dbReference type="EMBL" id="KV417648">
    <property type="protein sequence ID" value="KZP12369.1"/>
    <property type="molecule type" value="Genomic_DNA"/>
</dbReference>
<accession>A0A166B806</accession>
<feature type="region of interest" description="Disordered" evidence="1">
    <location>
        <begin position="53"/>
        <end position="72"/>
    </location>
</feature>
<reference evidence="2 3" key="1">
    <citation type="journal article" date="2016" name="Mol. Biol. Evol.">
        <title>Comparative Genomics of Early-Diverging Mushroom-Forming Fungi Provides Insights into the Origins of Lignocellulose Decay Capabilities.</title>
        <authorList>
            <person name="Nagy L.G."/>
            <person name="Riley R."/>
            <person name="Tritt A."/>
            <person name="Adam C."/>
            <person name="Daum C."/>
            <person name="Floudas D."/>
            <person name="Sun H."/>
            <person name="Yadav J.S."/>
            <person name="Pangilinan J."/>
            <person name="Larsson K.H."/>
            <person name="Matsuura K."/>
            <person name="Barry K."/>
            <person name="Labutti K."/>
            <person name="Kuo R."/>
            <person name="Ohm R.A."/>
            <person name="Bhattacharya S.S."/>
            <person name="Shirouzu T."/>
            <person name="Yoshinaga Y."/>
            <person name="Martin F.M."/>
            <person name="Grigoriev I.V."/>
            <person name="Hibbett D.S."/>
        </authorList>
    </citation>
    <scope>NUCLEOTIDE SEQUENCE [LARGE SCALE GENOMIC DNA]</scope>
    <source>
        <strain evidence="2 3">CBS 109695</strain>
    </source>
</reference>
<protein>
    <submittedName>
        <fullName evidence="2">Uncharacterized protein</fullName>
    </submittedName>
</protein>
<evidence type="ECO:0000313" key="2">
    <source>
        <dbReference type="EMBL" id="KZP12369.1"/>
    </source>
</evidence>
<sequence>MAYILVYGPADRTPIFDHLSILSLDPDILATLQPLHAFIFLFKYISPSGSSVPLGSAGTTTPTLLASSRTGR</sequence>
<proteinExistence type="predicted"/>
<gene>
    <name evidence="2" type="ORF">FIBSPDRAFT_755019</name>
</gene>
<dbReference type="AlphaFoldDB" id="A0A166B806"/>